<reference evidence="2" key="1">
    <citation type="submission" date="2022-11" db="EMBL/GenBank/DDBJ databases">
        <title>Centuries of genome instability and evolution in soft-shell clam transmissible cancer (bioRxiv).</title>
        <authorList>
            <person name="Hart S.F.M."/>
            <person name="Yonemitsu M.A."/>
            <person name="Giersch R.M."/>
            <person name="Beal B.F."/>
            <person name="Arriagada G."/>
            <person name="Davis B.W."/>
            <person name="Ostrander E.A."/>
            <person name="Goff S.P."/>
            <person name="Metzger M.J."/>
        </authorList>
    </citation>
    <scope>NUCLEOTIDE SEQUENCE</scope>
    <source>
        <strain evidence="2">MELC-2E11</strain>
        <tissue evidence="2">Siphon/mantle</tissue>
    </source>
</reference>
<feature type="region of interest" description="Disordered" evidence="1">
    <location>
        <begin position="87"/>
        <end position="109"/>
    </location>
</feature>
<organism evidence="2 3">
    <name type="scientific">Mya arenaria</name>
    <name type="common">Soft-shell clam</name>
    <dbReference type="NCBI Taxonomy" id="6604"/>
    <lineage>
        <taxon>Eukaryota</taxon>
        <taxon>Metazoa</taxon>
        <taxon>Spiralia</taxon>
        <taxon>Lophotrochozoa</taxon>
        <taxon>Mollusca</taxon>
        <taxon>Bivalvia</taxon>
        <taxon>Autobranchia</taxon>
        <taxon>Heteroconchia</taxon>
        <taxon>Euheterodonta</taxon>
        <taxon>Imparidentia</taxon>
        <taxon>Neoheterodontei</taxon>
        <taxon>Myida</taxon>
        <taxon>Myoidea</taxon>
        <taxon>Myidae</taxon>
        <taxon>Mya</taxon>
    </lineage>
</organism>
<dbReference type="EMBL" id="CP111016">
    <property type="protein sequence ID" value="WAR06385.1"/>
    <property type="molecule type" value="Genomic_DNA"/>
</dbReference>
<feature type="region of interest" description="Disordered" evidence="1">
    <location>
        <begin position="1"/>
        <end position="20"/>
    </location>
</feature>
<evidence type="ECO:0000313" key="2">
    <source>
        <dbReference type="EMBL" id="WAR06385.1"/>
    </source>
</evidence>
<accession>A0ABY7EBK7</accession>
<sequence>MEEINEKAIYNKTSKPSRSKPVIKRAVAKWLEKPRRKLGAPTPERLRCPVTVGVQTDTCMALDTVTPCREEIRAVLKEILVEGEGDYYSSSSSDEDSDMFGLTTVSTHS</sequence>
<gene>
    <name evidence="2" type="ORF">MAR_021754</name>
</gene>
<name>A0ABY7EBK7_MYAAR</name>
<protein>
    <submittedName>
        <fullName evidence="2">Uncharacterized protein</fullName>
    </submittedName>
</protein>
<evidence type="ECO:0000256" key="1">
    <source>
        <dbReference type="SAM" id="MobiDB-lite"/>
    </source>
</evidence>
<proteinExistence type="predicted"/>
<dbReference type="Proteomes" id="UP001164746">
    <property type="component" value="Chromosome 5"/>
</dbReference>
<keyword evidence="3" id="KW-1185">Reference proteome</keyword>
<evidence type="ECO:0000313" key="3">
    <source>
        <dbReference type="Proteomes" id="UP001164746"/>
    </source>
</evidence>